<feature type="compositionally biased region" description="Low complexity" evidence="7">
    <location>
        <begin position="3404"/>
        <end position="3419"/>
    </location>
</feature>
<evidence type="ECO:0000256" key="4">
    <source>
        <dbReference type="ARBA" id="ARBA00022737"/>
    </source>
</evidence>
<evidence type="ECO:0000256" key="3">
    <source>
        <dbReference type="ARBA" id="ARBA00022723"/>
    </source>
</evidence>
<dbReference type="SUPFAM" id="SSF53187">
    <property type="entry name" value="Zn-dependent exopeptidases"/>
    <property type="match status" value="2"/>
</dbReference>
<feature type="compositionally biased region" description="Gly residues" evidence="7">
    <location>
        <begin position="1692"/>
        <end position="1717"/>
    </location>
</feature>
<dbReference type="VEuPathDB" id="ToxoDB:BESB_047100"/>
<dbReference type="InterPro" id="IPR017932">
    <property type="entry name" value="GATase_2_dom"/>
</dbReference>
<proteinExistence type="predicted"/>
<dbReference type="PANTHER" id="PTHR43270:SF8">
    <property type="entry name" value="DI- AND TRIPEPTIDASE DUG2-RELATED"/>
    <property type="match status" value="1"/>
</dbReference>
<dbReference type="SMART" id="SM00320">
    <property type="entry name" value="WD40"/>
    <property type="match status" value="5"/>
</dbReference>
<dbReference type="PROSITE" id="PS50082">
    <property type="entry name" value="WD_REPEATS_2"/>
    <property type="match status" value="3"/>
</dbReference>
<dbReference type="STRING" id="94643.A0A2A9MDD9"/>
<feature type="repeat" description="WD" evidence="6">
    <location>
        <begin position="2245"/>
        <end position="2286"/>
    </location>
</feature>
<keyword evidence="10" id="KW-1185">Reference proteome</keyword>
<keyword evidence="2" id="KW-0645">Protease</keyword>
<feature type="compositionally biased region" description="Low complexity" evidence="7">
    <location>
        <begin position="2884"/>
        <end position="2907"/>
    </location>
</feature>
<feature type="compositionally biased region" description="Basic and acidic residues" evidence="7">
    <location>
        <begin position="2985"/>
        <end position="3016"/>
    </location>
</feature>
<sequence length="3500" mass="370030">MCRLTCVITSGQPLLLADILTRPRMGIIRQSFNCKERLAHRNIRQAYQQASLNGDGFGVGWYSSPASASFSSSPLADYEEEEELEFESAASRHVVERALRRACAEEAEPSCASALPNGEDEHDGRERVDRVAKAAASAYSSLASADAEPCVFTSLKPAWADRNLFILAEKIASRLIFAHVRAASTNLSGSCSAAAAKALGSGEEGHSAENGGDLPVWATCSSSVSTELCCHPFRCGRFLFMHNGGIGDFERIRRPLLSLLPDPFFTYAITNSSIDSVCLFALFLSLLPHSPLVPSSPTTIRNAIEEMINITCCLLEKHKSTAITLLNVVVTDGTCVVATKFVAGGFAGRAHKLGSSSSLGSTVFSQPARAPDSRRGQRADETGPRRGGDLRKGEPKSTSVYSQWYNAMLEDTADGEPDREKDVRQYEEDGVQAASLYFATGTWWQQQGDDPESFVMTHSDKRTDICIVTSEPLTANPDDWMAVPRNHMVVITPSIDLLLHPITVSLSFPPSFFFRAAPSLPLSSPLSSVAAESTRKAYDSPLGTPQSPRANARAAVSLACAFARAPALSCCGDPSGPADIIEKEAAEDEFAAPCLSSACCQNLAQRASAPSGSPLAPSNSLLAHGKRQTPSAALAFVAAEAIDGSGHKEGGLPLDASEEKLAGAVQRSTPSDWSAPEAGLSQLRVLENTHALGERVATDPSHRGGASQGAAGAGVEHSHVSAEAERAADDSARSWQSAAGAPSPGCEPWDASPDVTALGDGLPCGERGDHKQNSVFVAGPSSSAPFSSDAWASGRLPRPDPRSDVLPLPFPSRQAEGEGGRVSSASLLAVSGALVPTSRVASSCFVVGTATRKEQLPDHEGSLRDESFPRWRLSSSHASRVSKPPFFGLSAPFFSLPAPGLPSLSLPLPSPSSYHLVHTLRVSQSAILSMTAITLRFHLDNSFCACSFSSHSVSSWASEGETEGEEDFRGAADLLLRSSPSAVSASSSAGPFVYGANRAREREVQQAKGRYLTCRLLAAGRQDGSITVVETPSACLSRRRYFQAHTGGVLSLTAFAVTPGEEDPERHAADVPVEGRQTKPGRAKKSDAAAEGLEGDGLYEDERRAARSGPTWRQFEEERRRKHGAPSSSSESARKGACGCCRRQLPKIYLVSGSSDTSVALWDISSLLLSSAAAAAAASVAAPFVEVHGARAGDRDAECTMRWDRTNGERDHLGSTLLAAKPERRHSYGGSYERRRSSAHEAEDLGRPARRSVKRIDDDELELDANTLLALRVRLRPHQGDVLSAAVYPAAALSNSIHECFEGRGGERGLHRRGGGGVEEGLGEETGRHGEQGEASSADERRPACERAPCPPSLDSGAGCVYTYYHCSRCCEQWGRKAPRASRQGSPAESAGGSKAKVLHPSRSFSCASSALDFPSPLRLPSERPALLSLDNALLTCPSFSSPSALFLGFQSTKVGMISIPSLLRYIAYVDGFLAILEQRVPSASWSSAFSTSSSSASSAASSRSASAAGRAAGTSPARRPVSPQAAKPGAAVDEEEPLHQIRLRHEEEGRKIYSLARALLREVVLNNVQEETVCGFRRKAGRRARFPGHPCCFNGGVFASRAPENLKFIPLMNAALQEELQRALKRYRKLSLLESFAESRSFDGRLLRGAEGAGSGTVSPSAYESRDRKAGSADNRGGDWVAEDAEQRNGDAGGAKKGNGGGGEGRGAQGERGYGAGPSRSCSRTPIPRVASYSSSLCQDAAPGLLLAKAISTTLSPQADCSLLFSLSSPCLQTQALAAEVTLGKGETQKSPSVLSPLAAGHCVFNSPDLYLECRLLPFQPGSLPSPHEHSPCSEVHRGAARRCRGDEGADGELRDGVCSAPSSSAAPDAAESGKLQPTTTPPPSSPQSPHSTLSSPPLRDPACPSGCEDERHHARPAPAVTHPLLSSSLSSALCRSRVGERDELGRGSGGLARGGASAAACVPRQPVAPAGSSGLLAASASQVTASSTVRAASPSPCSSARSSCRAACSDPAGHVGFVECVVACGPFLCSGGGDGRVVVWTLRSGTVRGELRGHRGGVLCLSFYNGDPDGGYLSARRRTRRTRRPRAGGNFPTSSGAREPSRSPSRDGLPRGSDEEESTRSASQGRGASDAAALVGDAPERRNPECDSEARAALSDEGSVHCRFSSPSTAMSALSNLRDDAGAIVPDASRLPDLASSRRRRASRSSRGCLEEEEGEGGLLFSGSRDKTIRVWRIDDMVCVHALHRHTAEVLSLTSNSTHGLLVSGAANGEVFVWCVETLDVVHALNTASPNERDWGCLSPTMFSSSPNRFLAGANPSGSRSHGGAEIRSGNSLARPRSSSSASAGPGQRGGQQGVAVTALLLVGRTAAAEKVRPRSRQAKARRRAGEDDLSSFSETERCGACGMDAEGGHACGDSRLTNGHFRLHRGRRTHAQEAEQGKGGSGIASDRRSSTSSTSPGTSALSSSALSSEDEEETQLLLEGDGTATVQLWAATGNGLLRVWQVPSLKRRWQRLEFLTPHAEIDQPDGASAPERAGGVGSRPFFGFETTAQRTEVSSRGYSVGSTAARAGVAISSSESSAESSLRSRSAPADDASRKHRGKGQGFTAEESPRPEDAGVPRGERSKTLSVWDGAKAGAIALPGAAGFTRSLCSKGAFRGVSLAHVFLSSAGARYASSLSLSSSTCFMTLLRRFVALPSVSGSAAFLIPGWKAASFLASCFERLLGAEVQLVPTFALPLASSAIPPAPNGGLSIAHEACGLDGAAPCGGAIREQAPLKAASRLLGTPDVFAGGREEPAGLPVVLARLGCDPKKPTIVFYSHYDVVGAEFTGERADGADLRRFRRSESPASGASPRSTVAPQARPDGEQGARPEEGRSGACRERGAPGASRQPPRRPPSAAASTTSAWRSNPWSVWGEDGYVYGRGVSDNKGPILCTLFAVREFVRHWRRKRRQRDVCRAEAARRGRHASREERRRERGKAPATDDADCRNDVKDARRGERETARSETADGSKRRCKSRADKGLPFNFVWVSEGQEESGSRGFEEALRRHLDWIVGSRFFVICTNSYWIDDLHPCLVYGMRGVVDVRISVAGGREETGHHSGVHGGAVAEPMQELLHVVSSLTDSRTGYVRIPQFYDGVQPISEDELASLADIPLDAAAYGASVKDAGLRSADGPTLLRKRWLEPCLCVVNISSSAQSLPSGGASLAATSSQPSTCSGTPVGQAAEGMLHGRCDHVHHRGQAVDREGLQVGSGGGNFRIIPSAAFCDLCVRLVPAQDPTAIFVAIKRYVEALFREMQSHHQVYVHLLGHGQGWKTNKQSKSAQALFRAAHQAVQEVWGVEPLHILEGGSMPVVKVLTDLLSRHLAAVYSPASCMPSSLLPTVCSSALSSAPRALLRDAAQSDGPQEAGESSSRSGDARAASLETVGQKEKSLEDVVAIQIPLGQASDNAHLPNERIRIINLYRGIKVLERTLDLLAQLHRRCVALVASADVTKGKKAGDLIV</sequence>
<feature type="domain" description="Glutamine amidotransferase type-2" evidence="8">
    <location>
        <begin position="2"/>
        <end position="401"/>
    </location>
</feature>
<dbReference type="KEGG" id="bbes:BESB_047100"/>
<evidence type="ECO:0000256" key="7">
    <source>
        <dbReference type="SAM" id="MobiDB-lite"/>
    </source>
</evidence>
<feature type="region of interest" description="Disordered" evidence="7">
    <location>
        <begin position="2311"/>
        <end position="2355"/>
    </location>
</feature>
<feature type="repeat" description="WD" evidence="6">
    <location>
        <begin position="1149"/>
        <end position="1166"/>
    </location>
</feature>
<feature type="compositionally biased region" description="Basic and acidic residues" evidence="7">
    <location>
        <begin position="371"/>
        <end position="395"/>
    </location>
</feature>
<feature type="compositionally biased region" description="Basic residues" evidence="7">
    <location>
        <begin position="2376"/>
        <end position="2385"/>
    </location>
</feature>
<dbReference type="OrthoDB" id="412867at2759"/>
<dbReference type="InterPro" id="IPR029055">
    <property type="entry name" value="Ntn_hydrolases_N"/>
</dbReference>
<dbReference type="InterPro" id="IPR019775">
    <property type="entry name" value="WD40_repeat_CS"/>
</dbReference>
<feature type="region of interest" description="Disordered" evidence="7">
    <location>
        <begin position="2838"/>
        <end position="2907"/>
    </location>
</feature>
<feature type="compositionally biased region" description="Basic and acidic residues" evidence="7">
    <location>
        <begin position="2140"/>
        <end position="2152"/>
    </location>
</feature>
<dbReference type="Gene3D" id="2.130.10.10">
    <property type="entry name" value="YVTN repeat-like/Quinoprotein amine dehydrogenase"/>
    <property type="match status" value="2"/>
</dbReference>
<feature type="region of interest" description="Disordered" evidence="7">
    <location>
        <begin position="1060"/>
        <end position="1136"/>
    </location>
</feature>
<dbReference type="PANTHER" id="PTHR43270">
    <property type="entry name" value="BETA-ALA-HIS DIPEPTIDASE"/>
    <property type="match status" value="1"/>
</dbReference>
<evidence type="ECO:0000256" key="2">
    <source>
        <dbReference type="ARBA" id="ARBA00022670"/>
    </source>
</evidence>
<feature type="region of interest" description="Disordered" evidence="7">
    <location>
        <begin position="2430"/>
        <end position="2478"/>
    </location>
</feature>
<feature type="compositionally biased region" description="Low complexity" evidence="7">
    <location>
        <begin position="1507"/>
        <end position="1518"/>
    </location>
</feature>
<feature type="repeat" description="WD" evidence="6">
    <location>
        <begin position="2218"/>
        <end position="2244"/>
    </location>
</feature>
<feature type="region of interest" description="Disordered" evidence="7">
    <location>
        <begin position="1305"/>
        <end position="1348"/>
    </location>
</feature>
<dbReference type="Gene3D" id="3.30.70.360">
    <property type="match status" value="1"/>
</dbReference>
<evidence type="ECO:0000256" key="6">
    <source>
        <dbReference type="PROSITE-ProRule" id="PRU00221"/>
    </source>
</evidence>
<dbReference type="PROSITE" id="PS51278">
    <property type="entry name" value="GATASE_TYPE_2"/>
    <property type="match status" value="1"/>
</dbReference>
<evidence type="ECO:0000313" key="9">
    <source>
        <dbReference type="EMBL" id="PFH36518.1"/>
    </source>
</evidence>
<feature type="region of interest" description="Disordered" evidence="7">
    <location>
        <begin position="1507"/>
        <end position="1539"/>
    </location>
</feature>
<dbReference type="Pfam" id="PF00400">
    <property type="entry name" value="WD40"/>
    <property type="match status" value="2"/>
</dbReference>
<keyword evidence="1 6" id="KW-0853">WD repeat</keyword>
<feature type="region of interest" description="Disordered" evidence="7">
    <location>
        <begin position="2953"/>
        <end position="3016"/>
    </location>
</feature>
<feature type="region of interest" description="Disordered" evidence="7">
    <location>
        <begin position="354"/>
        <end position="397"/>
    </location>
</feature>
<keyword evidence="3" id="KW-0479">Metal-binding</keyword>
<feature type="region of interest" description="Disordered" evidence="7">
    <location>
        <begin position="2073"/>
        <end position="2154"/>
    </location>
</feature>
<feature type="compositionally biased region" description="Basic and acidic residues" evidence="7">
    <location>
        <begin position="1845"/>
        <end position="1857"/>
    </location>
</feature>
<feature type="compositionally biased region" description="Basic and acidic residues" evidence="7">
    <location>
        <begin position="2610"/>
        <end position="2625"/>
    </location>
</feature>
<dbReference type="SUPFAM" id="SSF50978">
    <property type="entry name" value="WD40 repeat-like"/>
    <property type="match status" value="1"/>
</dbReference>
<feature type="compositionally biased region" description="Low complexity" evidence="7">
    <location>
        <begin position="2336"/>
        <end position="2348"/>
    </location>
</feature>
<dbReference type="RefSeq" id="XP_029220527.1">
    <property type="nucleotide sequence ID" value="XM_029363161.1"/>
</dbReference>
<evidence type="ECO:0000256" key="1">
    <source>
        <dbReference type="ARBA" id="ARBA00022574"/>
    </source>
</evidence>
<dbReference type="GO" id="GO:0006751">
    <property type="term" value="P:glutathione catabolic process"/>
    <property type="evidence" value="ECO:0007669"/>
    <property type="project" value="TreeGrafter"/>
</dbReference>
<dbReference type="GO" id="GO:0008233">
    <property type="term" value="F:peptidase activity"/>
    <property type="evidence" value="ECO:0007669"/>
    <property type="project" value="UniProtKB-KW"/>
</dbReference>
<protein>
    <recommendedName>
        <fullName evidence="8">Glutamine amidotransferase type-2 domain-containing protein</fullName>
    </recommendedName>
</protein>
<feature type="compositionally biased region" description="Polar residues" evidence="7">
    <location>
        <begin position="2846"/>
        <end position="2858"/>
    </location>
</feature>
<dbReference type="InterPro" id="IPR001680">
    <property type="entry name" value="WD40_rpt"/>
</dbReference>
<feature type="region of interest" description="Disordered" evidence="7">
    <location>
        <begin position="2369"/>
        <end position="2397"/>
    </location>
</feature>
<feature type="compositionally biased region" description="Polar residues" evidence="7">
    <location>
        <begin position="3205"/>
        <end position="3218"/>
    </location>
</feature>
<feature type="compositionally biased region" description="Low complexity" evidence="7">
    <location>
        <begin position="2453"/>
        <end position="2470"/>
    </location>
</feature>
<dbReference type="GeneID" id="40309640"/>
<feature type="region of interest" description="Disordered" evidence="7">
    <location>
        <begin position="2572"/>
        <end position="2625"/>
    </location>
</feature>
<reference evidence="9 10" key="1">
    <citation type="submission" date="2017-09" db="EMBL/GenBank/DDBJ databases">
        <title>Genome sequencing of Besnoitia besnoiti strain Bb-Ger1.</title>
        <authorList>
            <person name="Schares G."/>
            <person name="Venepally P."/>
            <person name="Lorenzi H.A."/>
        </authorList>
    </citation>
    <scope>NUCLEOTIDE SEQUENCE [LARGE SCALE GENOMIC DNA]</scope>
    <source>
        <strain evidence="9 10">Bb-Ger1</strain>
    </source>
</reference>
<dbReference type="InterPro" id="IPR015943">
    <property type="entry name" value="WD40/YVTN_repeat-like_dom_sf"/>
</dbReference>
<dbReference type="GO" id="GO:0006508">
    <property type="term" value="P:proteolysis"/>
    <property type="evidence" value="ECO:0007669"/>
    <property type="project" value="UniProtKB-KW"/>
</dbReference>
<feature type="compositionally biased region" description="Low complexity" evidence="7">
    <location>
        <begin position="1861"/>
        <end position="1880"/>
    </location>
</feature>
<feature type="region of interest" description="Disordered" evidence="7">
    <location>
        <begin position="1845"/>
        <end position="1915"/>
    </location>
</feature>
<accession>A0A2A9MDD9</accession>
<feature type="compositionally biased region" description="Basic and acidic residues" evidence="7">
    <location>
        <begin position="1224"/>
        <end position="1247"/>
    </location>
</feature>
<dbReference type="Gene3D" id="3.60.20.10">
    <property type="entry name" value="Glutamine Phosphoribosylpyrophosphate, subunit 1, domain 1"/>
    <property type="match status" value="1"/>
</dbReference>
<organism evidence="9 10">
    <name type="scientific">Besnoitia besnoiti</name>
    <name type="common">Apicomplexan protozoan</name>
    <dbReference type="NCBI Taxonomy" id="94643"/>
    <lineage>
        <taxon>Eukaryota</taxon>
        <taxon>Sar</taxon>
        <taxon>Alveolata</taxon>
        <taxon>Apicomplexa</taxon>
        <taxon>Conoidasida</taxon>
        <taxon>Coccidia</taxon>
        <taxon>Eucoccidiorida</taxon>
        <taxon>Eimeriorina</taxon>
        <taxon>Sarcocystidae</taxon>
        <taxon>Besnoitia</taxon>
    </lineage>
</organism>
<feature type="compositionally biased region" description="Basic and acidic residues" evidence="7">
    <location>
        <begin position="1325"/>
        <end position="1345"/>
    </location>
</feature>
<feature type="compositionally biased region" description="Basic residues" evidence="7">
    <location>
        <begin position="2077"/>
        <end position="2088"/>
    </location>
</feature>
<feature type="compositionally biased region" description="Basic and acidic residues" evidence="7">
    <location>
        <begin position="716"/>
        <end position="732"/>
    </location>
</feature>
<feature type="compositionally biased region" description="Basic and acidic residues" evidence="7">
    <location>
        <begin position="2953"/>
        <end position="2978"/>
    </location>
</feature>
<feature type="region of interest" description="Disordered" evidence="7">
    <location>
        <begin position="696"/>
        <end position="818"/>
    </location>
</feature>
<evidence type="ECO:0000313" key="10">
    <source>
        <dbReference type="Proteomes" id="UP000224006"/>
    </source>
</evidence>
<dbReference type="EMBL" id="NWUJ01000003">
    <property type="protein sequence ID" value="PFH36518.1"/>
    <property type="molecule type" value="Genomic_DNA"/>
</dbReference>
<name>A0A2A9MDD9_BESBE</name>
<dbReference type="InterPro" id="IPR051458">
    <property type="entry name" value="Cyt/Met_Dipeptidase"/>
</dbReference>
<feature type="compositionally biased region" description="Low complexity" evidence="7">
    <location>
        <begin position="1889"/>
        <end position="1899"/>
    </location>
</feature>
<dbReference type="Proteomes" id="UP000224006">
    <property type="component" value="Chromosome III"/>
</dbReference>
<keyword evidence="5" id="KW-0378">Hydrolase</keyword>
<dbReference type="InterPro" id="IPR036322">
    <property type="entry name" value="WD40_repeat_dom_sf"/>
</dbReference>
<evidence type="ECO:0000256" key="5">
    <source>
        <dbReference type="ARBA" id="ARBA00022801"/>
    </source>
</evidence>
<keyword evidence="4" id="KW-0677">Repeat</keyword>
<feature type="compositionally biased region" description="Low complexity" evidence="7">
    <location>
        <begin position="704"/>
        <end position="714"/>
    </location>
</feature>
<feature type="region of interest" description="Disordered" evidence="7">
    <location>
        <begin position="1224"/>
        <end position="1249"/>
    </location>
</feature>
<feature type="compositionally biased region" description="Low complexity" evidence="7">
    <location>
        <begin position="2575"/>
        <end position="2590"/>
    </location>
</feature>
<dbReference type="Gene3D" id="3.40.630.10">
    <property type="entry name" value="Zn peptidases"/>
    <property type="match status" value="1"/>
</dbReference>
<evidence type="ECO:0000259" key="8">
    <source>
        <dbReference type="PROSITE" id="PS51278"/>
    </source>
</evidence>
<feature type="compositionally biased region" description="Basic and acidic residues" evidence="7">
    <location>
        <begin position="2101"/>
        <end position="2115"/>
    </location>
</feature>
<feature type="region of interest" description="Disordered" evidence="7">
    <location>
        <begin position="1649"/>
        <end position="1724"/>
    </location>
</feature>
<dbReference type="GO" id="GO:0046872">
    <property type="term" value="F:metal ion binding"/>
    <property type="evidence" value="ECO:0007669"/>
    <property type="project" value="UniProtKB-KW"/>
</dbReference>
<comment type="caution">
    <text evidence="9">The sequence shown here is derived from an EMBL/GenBank/DDBJ whole genome shotgun (WGS) entry which is preliminary data.</text>
</comment>
<gene>
    <name evidence="9" type="ORF">BESB_047100</name>
</gene>
<dbReference type="SUPFAM" id="SSF56235">
    <property type="entry name" value="N-terminal nucleophile aminohydrolases (Ntn hydrolases)"/>
    <property type="match status" value="1"/>
</dbReference>
<feature type="region of interest" description="Disordered" evidence="7">
    <location>
        <begin position="3396"/>
        <end position="3424"/>
    </location>
</feature>
<feature type="compositionally biased region" description="Basic and acidic residues" evidence="7">
    <location>
        <begin position="2863"/>
        <end position="2883"/>
    </location>
</feature>
<feature type="region of interest" description="Disordered" evidence="7">
    <location>
        <begin position="2524"/>
        <end position="2545"/>
    </location>
</feature>
<dbReference type="PROSITE" id="PS00678">
    <property type="entry name" value="WD_REPEATS_1"/>
    <property type="match status" value="1"/>
</dbReference>
<feature type="region of interest" description="Disordered" evidence="7">
    <location>
        <begin position="3200"/>
        <end position="3219"/>
    </location>
</feature>